<comment type="caution">
    <text evidence="3">The sequence shown here is derived from an EMBL/GenBank/DDBJ whole genome shotgun (WGS) entry which is preliminary data.</text>
</comment>
<dbReference type="SUPFAM" id="SSF48452">
    <property type="entry name" value="TPR-like"/>
    <property type="match status" value="1"/>
</dbReference>
<gene>
    <name evidence="3" type="ORF">HY768_09560</name>
</gene>
<evidence type="ECO:0000313" key="4">
    <source>
        <dbReference type="Proteomes" id="UP000736328"/>
    </source>
</evidence>
<dbReference type="AlphaFoldDB" id="A0A933MKX4"/>
<reference evidence="3" key="1">
    <citation type="submission" date="2020-07" db="EMBL/GenBank/DDBJ databases">
        <title>Huge and variable diversity of episymbiotic CPR bacteria and DPANN archaea in groundwater ecosystems.</title>
        <authorList>
            <person name="He C.Y."/>
            <person name="Keren R."/>
            <person name="Whittaker M."/>
            <person name="Farag I.F."/>
            <person name="Doudna J."/>
            <person name="Cate J.H.D."/>
            <person name="Banfield J.F."/>
        </authorList>
    </citation>
    <scope>NUCLEOTIDE SEQUENCE</scope>
    <source>
        <strain evidence="3">NC_groundwater_1520_Pr4_B-0.1um_53_5</strain>
    </source>
</reference>
<protein>
    <recommendedName>
        <fullName evidence="5">Tetratricopeptide repeat protein</fullName>
    </recommendedName>
</protein>
<dbReference type="Gene3D" id="1.25.40.10">
    <property type="entry name" value="Tetratricopeptide repeat domain"/>
    <property type="match status" value="1"/>
</dbReference>
<proteinExistence type="predicted"/>
<feature type="region of interest" description="Disordered" evidence="1">
    <location>
        <begin position="285"/>
        <end position="307"/>
    </location>
</feature>
<evidence type="ECO:0000256" key="1">
    <source>
        <dbReference type="SAM" id="MobiDB-lite"/>
    </source>
</evidence>
<dbReference type="InterPro" id="IPR011990">
    <property type="entry name" value="TPR-like_helical_dom_sf"/>
</dbReference>
<feature type="signal peptide" evidence="2">
    <location>
        <begin position="1"/>
        <end position="20"/>
    </location>
</feature>
<feature type="region of interest" description="Disordered" evidence="1">
    <location>
        <begin position="350"/>
        <end position="375"/>
    </location>
</feature>
<keyword evidence="2" id="KW-0732">Signal</keyword>
<evidence type="ECO:0000256" key="2">
    <source>
        <dbReference type="SAM" id="SignalP"/>
    </source>
</evidence>
<evidence type="ECO:0008006" key="5">
    <source>
        <dbReference type="Google" id="ProtNLM"/>
    </source>
</evidence>
<dbReference type="Proteomes" id="UP000736328">
    <property type="component" value="Unassembled WGS sequence"/>
</dbReference>
<dbReference type="EMBL" id="JACQXR010000127">
    <property type="protein sequence ID" value="MBI4727443.1"/>
    <property type="molecule type" value="Genomic_DNA"/>
</dbReference>
<evidence type="ECO:0000313" key="3">
    <source>
        <dbReference type="EMBL" id="MBI4727443.1"/>
    </source>
</evidence>
<accession>A0A933MKX4</accession>
<organism evidence="3 4">
    <name type="scientific">candidate division TA06 bacterium</name>
    <dbReference type="NCBI Taxonomy" id="2250710"/>
    <lineage>
        <taxon>Bacteria</taxon>
        <taxon>Bacteria division TA06</taxon>
    </lineage>
</organism>
<sequence length="375" mass="39850">MKTVISILCLILGWCQISLAQVGINVWPPVVDIQVLPGESKTGTIQAQNLGAGAVQCVAQALDCLTDLDGETILEGDDPSFAASRPCAKWVKINPEEFSLIQGGSQMVRYTVSVPAEVNGGYRLALVVNTKPQKVTGTGTAISARLVCLVNIRAVGTGTKKGEINKIEFLNQGGKNFIGVTFRNAGTALVRPTGILEVKNKDSSATLATSGLTVSKLDINSEKYAALPGMERRYKVNADHLNSGQYLLTATMDYGGPELTAAEVEAHLKPAPAPVWSGVVQPGSKVTSPLATSAPDGSAPLTTSRNRRPAVLKAGPEQVKAWHQEASRLDTAEQYGKALALWQKIVQADPGNASARKNLERTKSKLAAMKKAKRR</sequence>
<feature type="chain" id="PRO_5037690815" description="Tetratricopeptide repeat protein" evidence="2">
    <location>
        <begin position="21"/>
        <end position="375"/>
    </location>
</feature>
<name>A0A933MKX4_UNCT6</name>